<dbReference type="PANTHER" id="PTHR13832:SF827">
    <property type="entry name" value="PROTEIN PHOSPHATASE 1L"/>
    <property type="match status" value="1"/>
</dbReference>
<dbReference type="Pfam" id="PF13672">
    <property type="entry name" value="PP2C_2"/>
    <property type="match status" value="1"/>
</dbReference>
<name>A0A497XLY2_9PROT</name>
<dbReference type="Proteomes" id="UP000268908">
    <property type="component" value="Unassembled WGS sequence"/>
</dbReference>
<dbReference type="CDD" id="cd00143">
    <property type="entry name" value="PP2Cc"/>
    <property type="match status" value="1"/>
</dbReference>
<sequence length="305" mass="33912">MKFTIYQESRVGKRRNNQDRLAHCYSRDALLMVVADGMGGHLHGEVAAQIAVQYLTEAFQREAKPRLTDPFMFLAGSLQNAHRAVQDYALAKRLPEAESPRTTCVACIVQDSVAYWAHAGDSRLYTLREGRVLAKTRDHSTVQSMIDEGHMTAAEAVNHPLRNRIYSCLGGVQNPQLDFSRKTTLQAGDVIALMSDGVWGPLADQQIVAALHGRDVRQAVPRLLDEAERMGGTNCDNLSLVAMAWGENYGEEVTTSVETQSLPFDGHSTQMPEFDHRSTPLPELSDDDIERAIDEIRNAIKKHSK</sequence>
<protein>
    <submittedName>
        <fullName evidence="2">Serine/threonine protein phosphatase PrpC</fullName>
    </submittedName>
</protein>
<evidence type="ECO:0000259" key="1">
    <source>
        <dbReference type="PROSITE" id="PS51746"/>
    </source>
</evidence>
<dbReference type="PROSITE" id="PS51746">
    <property type="entry name" value="PPM_2"/>
    <property type="match status" value="1"/>
</dbReference>
<feature type="domain" description="PPM-type phosphatase" evidence="1">
    <location>
        <begin position="2"/>
        <end position="245"/>
    </location>
</feature>
<dbReference type="Gene3D" id="3.60.40.10">
    <property type="entry name" value="PPM-type phosphatase domain"/>
    <property type="match status" value="1"/>
</dbReference>
<gene>
    <name evidence="2" type="ORF">DFR35_0988</name>
</gene>
<evidence type="ECO:0000313" key="2">
    <source>
        <dbReference type="EMBL" id="RLJ68427.1"/>
    </source>
</evidence>
<dbReference type="GO" id="GO:0004722">
    <property type="term" value="F:protein serine/threonine phosphatase activity"/>
    <property type="evidence" value="ECO:0007669"/>
    <property type="project" value="InterPro"/>
</dbReference>
<dbReference type="OrthoDB" id="9801841at2"/>
<keyword evidence="3" id="KW-1185">Reference proteome</keyword>
<dbReference type="SMART" id="SM00332">
    <property type="entry name" value="PP2Cc"/>
    <property type="match status" value="1"/>
</dbReference>
<comment type="caution">
    <text evidence="2">The sequence shown here is derived from an EMBL/GenBank/DDBJ whole genome shotgun (WGS) entry which is preliminary data.</text>
</comment>
<dbReference type="PANTHER" id="PTHR13832">
    <property type="entry name" value="PROTEIN PHOSPHATASE 2C"/>
    <property type="match status" value="1"/>
</dbReference>
<proteinExistence type="predicted"/>
<dbReference type="InterPro" id="IPR015655">
    <property type="entry name" value="PP2C"/>
</dbReference>
<dbReference type="InterPro" id="IPR001932">
    <property type="entry name" value="PPM-type_phosphatase-like_dom"/>
</dbReference>
<evidence type="ECO:0000313" key="3">
    <source>
        <dbReference type="Proteomes" id="UP000268908"/>
    </source>
</evidence>
<dbReference type="SUPFAM" id="SSF81606">
    <property type="entry name" value="PP2C-like"/>
    <property type="match status" value="1"/>
</dbReference>
<dbReference type="EMBL" id="RCCI01000004">
    <property type="protein sequence ID" value="RLJ68427.1"/>
    <property type="molecule type" value="Genomic_DNA"/>
</dbReference>
<dbReference type="SMART" id="SM00331">
    <property type="entry name" value="PP2C_SIG"/>
    <property type="match status" value="1"/>
</dbReference>
<organism evidence="2 3">
    <name type="scientific">Sulfurisoma sediminicola</name>
    <dbReference type="NCBI Taxonomy" id="1381557"/>
    <lineage>
        <taxon>Bacteria</taxon>
        <taxon>Pseudomonadati</taxon>
        <taxon>Pseudomonadota</taxon>
        <taxon>Betaproteobacteria</taxon>
        <taxon>Nitrosomonadales</taxon>
        <taxon>Sterolibacteriaceae</taxon>
        <taxon>Sulfurisoma</taxon>
    </lineage>
</organism>
<dbReference type="RefSeq" id="WP_121240326.1">
    <property type="nucleotide sequence ID" value="NZ_BHVV01000002.1"/>
</dbReference>
<reference evidence="2 3" key="1">
    <citation type="submission" date="2018-10" db="EMBL/GenBank/DDBJ databases">
        <title>Genomic Encyclopedia of Type Strains, Phase IV (KMG-IV): sequencing the most valuable type-strain genomes for metagenomic binning, comparative biology and taxonomic classification.</title>
        <authorList>
            <person name="Goeker M."/>
        </authorList>
    </citation>
    <scope>NUCLEOTIDE SEQUENCE [LARGE SCALE GENOMIC DNA]</scope>
    <source>
        <strain evidence="2 3">DSM 26916</strain>
    </source>
</reference>
<accession>A0A497XLY2</accession>
<dbReference type="AlphaFoldDB" id="A0A497XLY2"/>
<dbReference type="InterPro" id="IPR036457">
    <property type="entry name" value="PPM-type-like_dom_sf"/>
</dbReference>